<evidence type="ECO:0000313" key="2">
    <source>
        <dbReference type="EMBL" id="PNR54809.1"/>
    </source>
</evidence>
<dbReference type="EnsemblPlants" id="Pp3c4_3160V3.1">
    <property type="protein sequence ID" value="Pp3c4_3160V3.1"/>
    <property type="gene ID" value="Pp3c4_3160"/>
</dbReference>
<dbReference type="AlphaFoldDB" id="A0A2K1KM09"/>
<protein>
    <submittedName>
        <fullName evidence="2 3">Uncharacterized protein</fullName>
    </submittedName>
</protein>
<keyword evidence="4" id="KW-1185">Reference proteome</keyword>
<feature type="chain" id="PRO_5043158318" evidence="1">
    <location>
        <begin position="19"/>
        <end position="107"/>
    </location>
</feature>
<dbReference type="Gene3D" id="3.40.50.1110">
    <property type="entry name" value="SGNH hydrolase"/>
    <property type="match status" value="1"/>
</dbReference>
<reference evidence="2 4" key="2">
    <citation type="journal article" date="2018" name="Plant J.">
        <title>The Physcomitrella patens chromosome-scale assembly reveals moss genome structure and evolution.</title>
        <authorList>
            <person name="Lang D."/>
            <person name="Ullrich K.K."/>
            <person name="Murat F."/>
            <person name="Fuchs J."/>
            <person name="Jenkins J."/>
            <person name="Haas F.B."/>
            <person name="Piednoel M."/>
            <person name="Gundlach H."/>
            <person name="Van Bel M."/>
            <person name="Meyberg R."/>
            <person name="Vives C."/>
            <person name="Morata J."/>
            <person name="Symeonidi A."/>
            <person name="Hiss M."/>
            <person name="Muchero W."/>
            <person name="Kamisugi Y."/>
            <person name="Saleh O."/>
            <person name="Blanc G."/>
            <person name="Decker E.L."/>
            <person name="van Gessel N."/>
            <person name="Grimwood J."/>
            <person name="Hayes R.D."/>
            <person name="Graham S.W."/>
            <person name="Gunter L.E."/>
            <person name="McDaniel S.F."/>
            <person name="Hoernstein S.N.W."/>
            <person name="Larsson A."/>
            <person name="Li F.W."/>
            <person name="Perroud P.F."/>
            <person name="Phillips J."/>
            <person name="Ranjan P."/>
            <person name="Rokshar D.S."/>
            <person name="Rothfels C.J."/>
            <person name="Schneider L."/>
            <person name="Shu S."/>
            <person name="Stevenson D.W."/>
            <person name="Thummler F."/>
            <person name="Tillich M."/>
            <person name="Villarreal Aguilar J.C."/>
            <person name="Widiez T."/>
            <person name="Wong G.K."/>
            <person name="Wymore A."/>
            <person name="Zhang Y."/>
            <person name="Zimmer A.D."/>
            <person name="Quatrano R.S."/>
            <person name="Mayer K.F.X."/>
            <person name="Goodstein D."/>
            <person name="Casacuberta J.M."/>
            <person name="Vandepoele K."/>
            <person name="Reski R."/>
            <person name="Cuming A.C."/>
            <person name="Tuskan G.A."/>
            <person name="Maumus F."/>
            <person name="Salse J."/>
            <person name="Schmutz J."/>
            <person name="Rensing S.A."/>
        </authorList>
    </citation>
    <scope>NUCLEOTIDE SEQUENCE [LARGE SCALE GENOMIC DNA]</scope>
    <source>
        <strain evidence="3 4">cv. Gransden 2004</strain>
    </source>
</reference>
<gene>
    <name evidence="3" type="primary">LOC112281132</name>
    <name evidence="2" type="ORF">PHYPA_005702</name>
</gene>
<dbReference type="Gramene" id="Pp3c4_3160V3.1">
    <property type="protein sequence ID" value="Pp3c4_3160V3.1"/>
    <property type="gene ID" value="Pp3c4_3160"/>
</dbReference>
<dbReference type="PaxDb" id="3218-PP1S287_27V6.1"/>
<reference evidence="2 4" key="1">
    <citation type="journal article" date="2008" name="Science">
        <title>The Physcomitrella genome reveals evolutionary insights into the conquest of land by plants.</title>
        <authorList>
            <person name="Rensing S."/>
            <person name="Lang D."/>
            <person name="Zimmer A."/>
            <person name="Terry A."/>
            <person name="Salamov A."/>
            <person name="Shapiro H."/>
            <person name="Nishiyama T."/>
            <person name="Perroud P.-F."/>
            <person name="Lindquist E."/>
            <person name="Kamisugi Y."/>
            <person name="Tanahashi T."/>
            <person name="Sakakibara K."/>
            <person name="Fujita T."/>
            <person name="Oishi K."/>
            <person name="Shin-I T."/>
            <person name="Kuroki Y."/>
            <person name="Toyoda A."/>
            <person name="Suzuki Y."/>
            <person name="Hashimoto A."/>
            <person name="Yamaguchi K."/>
            <person name="Sugano A."/>
            <person name="Kohara Y."/>
            <person name="Fujiyama A."/>
            <person name="Anterola A."/>
            <person name="Aoki S."/>
            <person name="Ashton N."/>
            <person name="Barbazuk W.B."/>
            <person name="Barker E."/>
            <person name="Bennetzen J."/>
            <person name="Bezanilla M."/>
            <person name="Blankenship R."/>
            <person name="Cho S.H."/>
            <person name="Dutcher S."/>
            <person name="Estelle M."/>
            <person name="Fawcett J.A."/>
            <person name="Gundlach H."/>
            <person name="Hanada K."/>
            <person name="Heyl A."/>
            <person name="Hicks K.A."/>
            <person name="Hugh J."/>
            <person name="Lohr M."/>
            <person name="Mayer K."/>
            <person name="Melkozernov A."/>
            <person name="Murata T."/>
            <person name="Nelson D."/>
            <person name="Pils B."/>
            <person name="Prigge M."/>
            <person name="Reiss B."/>
            <person name="Renner T."/>
            <person name="Rombauts S."/>
            <person name="Rushton P."/>
            <person name="Sanderfoot A."/>
            <person name="Schween G."/>
            <person name="Shiu S.-H."/>
            <person name="Stueber K."/>
            <person name="Theodoulou F.L."/>
            <person name="Tu H."/>
            <person name="Van de Peer Y."/>
            <person name="Verrier P.J."/>
            <person name="Waters E."/>
            <person name="Wood A."/>
            <person name="Yang L."/>
            <person name="Cove D."/>
            <person name="Cuming A."/>
            <person name="Hasebe M."/>
            <person name="Lucas S."/>
            <person name="Mishler D.B."/>
            <person name="Reski R."/>
            <person name="Grigoriev I."/>
            <person name="Quatrano R.S."/>
            <person name="Boore J.L."/>
        </authorList>
    </citation>
    <scope>NUCLEOTIDE SEQUENCE [LARGE SCALE GENOMIC DNA]</scope>
    <source>
        <strain evidence="3 4">cv. Gransden 2004</strain>
    </source>
</reference>
<dbReference type="GeneID" id="112281132"/>
<dbReference type="EMBL" id="ABEU02000004">
    <property type="protein sequence ID" value="PNR54809.1"/>
    <property type="molecule type" value="Genomic_DNA"/>
</dbReference>
<evidence type="ECO:0000313" key="3">
    <source>
        <dbReference type="EnsemblPlants" id="Pp3c4_3160V3.1"/>
    </source>
</evidence>
<organism evidence="2">
    <name type="scientific">Physcomitrium patens</name>
    <name type="common">Spreading-leaved earth moss</name>
    <name type="synonym">Physcomitrella patens</name>
    <dbReference type="NCBI Taxonomy" id="3218"/>
    <lineage>
        <taxon>Eukaryota</taxon>
        <taxon>Viridiplantae</taxon>
        <taxon>Streptophyta</taxon>
        <taxon>Embryophyta</taxon>
        <taxon>Bryophyta</taxon>
        <taxon>Bryophytina</taxon>
        <taxon>Bryopsida</taxon>
        <taxon>Funariidae</taxon>
        <taxon>Funariales</taxon>
        <taxon>Funariaceae</taxon>
        <taxon>Physcomitrium</taxon>
    </lineage>
</organism>
<sequence length="107" mass="11105">MLALIPALVIFGDSTVDAGNNNYLTTIATANFVPHGENFEGVSPPAASAMHSLHRILLGSSMGDKDDAGQVTLNRHICVTELCHLAAIRTSISSGTAFIPLPTSTAS</sequence>
<evidence type="ECO:0000256" key="1">
    <source>
        <dbReference type="SAM" id="SignalP"/>
    </source>
</evidence>
<reference evidence="3" key="3">
    <citation type="submission" date="2020-12" db="UniProtKB">
        <authorList>
            <consortium name="EnsemblPlants"/>
        </authorList>
    </citation>
    <scope>IDENTIFICATION</scope>
</reference>
<accession>A0A2K1KM09</accession>
<dbReference type="OrthoDB" id="1600564at2759"/>
<dbReference type="Gramene" id="Pp3c4_3160V3.2">
    <property type="protein sequence ID" value="Pp3c4_3160V3.2"/>
    <property type="gene ID" value="Pp3c4_3160"/>
</dbReference>
<dbReference type="EnsemblPlants" id="Pp3c4_3160V3.2">
    <property type="protein sequence ID" value="Pp3c4_3160V3.2"/>
    <property type="gene ID" value="Pp3c4_3160"/>
</dbReference>
<dbReference type="RefSeq" id="XP_024373101.1">
    <property type="nucleotide sequence ID" value="XM_024517333.2"/>
</dbReference>
<dbReference type="InterPro" id="IPR036514">
    <property type="entry name" value="SGNH_hydro_sf"/>
</dbReference>
<keyword evidence="1" id="KW-0732">Signal</keyword>
<proteinExistence type="predicted"/>
<name>A0A2K1KM09_PHYPA</name>
<dbReference type="Proteomes" id="UP000006727">
    <property type="component" value="Chromosome 4"/>
</dbReference>
<dbReference type="KEGG" id="ppp:112281132"/>
<evidence type="ECO:0000313" key="4">
    <source>
        <dbReference type="Proteomes" id="UP000006727"/>
    </source>
</evidence>
<feature type="signal peptide" evidence="1">
    <location>
        <begin position="1"/>
        <end position="18"/>
    </location>
</feature>